<keyword evidence="9" id="KW-1185">Reference proteome</keyword>
<dbReference type="InterPro" id="IPR019833">
    <property type="entry name" value="Mn/Fe_SOD_BS"/>
</dbReference>
<dbReference type="SUPFAM" id="SSF54719">
    <property type="entry name" value="Fe,Mn superoxide dismutase (SOD), C-terminal domain"/>
    <property type="match status" value="1"/>
</dbReference>
<dbReference type="InterPro" id="IPR036314">
    <property type="entry name" value="SOD_C_sf"/>
</dbReference>
<dbReference type="InterPro" id="IPR050265">
    <property type="entry name" value="Fe/Mn_Superoxide_Dismutase"/>
</dbReference>
<proteinExistence type="inferred from homology"/>
<feature type="region of interest" description="Disordered" evidence="5">
    <location>
        <begin position="127"/>
        <end position="149"/>
    </location>
</feature>
<organism evidence="8 9">
    <name type="scientific">Caldalkalibacillus horti</name>
    <dbReference type="NCBI Taxonomy" id="77523"/>
    <lineage>
        <taxon>Bacteria</taxon>
        <taxon>Bacillati</taxon>
        <taxon>Bacillota</taxon>
        <taxon>Bacilli</taxon>
        <taxon>Bacillales</taxon>
        <taxon>Bacillaceae</taxon>
        <taxon>Caldalkalibacillus</taxon>
    </lineage>
</organism>
<dbReference type="Gene3D" id="1.10.287.990">
    <property type="entry name" value="Fe,Mn superoxide dismutase (SOD) domain"/>
    <property type="match status" value="1"/>
</dbReference>
<dbReference type="Pfam" id="PF02777">
    <property type="entry name" value="Sod_Fe_C"/>
    <property type="match status" value="1"/>
</dbReference>
<dbReference type="EMBL" id="JAUSTY010000025">
    <property type="protein sequence ID" value="MDQ0168183.1"/>
    <property type="molecule type" value="Genomic_DNA"/>
</dbReference>
<keyword evidence="4 8" id="KW-0560">Oxidoreductase</keyword>
<dbReference type="PANTHER" id="PTHR11404:SF6">
    <property type="entry name" value="SUPEROXIDE DISMUTASE [MN], MITOCHONDRIAL"/>
    <property type="match status" value="1"/>
</dbReference>
<evidence type="ECO:0000256" key="4">
    <source>
        <dbReference type="ARBA" id="ARBA00023002"/>
    </source>
</evidence>
<dbReference type="PANTHER" id="PTHR11404">
    <property type="entry name" value="SUPEROXIDE DISMUTASE 2"/>
    <property type="match status" value="1"/>
</dbReference>
<dbReference type="PROSITE" id="PS00088">
    <property type="entry name" value="SOD_MN"/>
    <property type="match status" value="1"/>
</dbReference>
<accession>A0ABT9W4L8</accession>
<dbReference type="Proteomes" id="UP001235840">
    <property type="component" value="Unassembled WGS sequence"/>
</dbReference>
<dbReference type="InterPro" id="IPR001189">
    <property type="entry name" value="Mn/Fe_SOD"/>
</dbReference>
<dbReference type="GO" id="GO:0004784">
    <property type="term" value="F:superoxide dismutase activity"/>
    <property type="evidence" value="ECO:0007669"/>
    <property type="project" value="UniProtKB-EC"/>
</dbReference>
<comment type="caution">
    <text evidence="8">The sequence shown here is derived from an EMBL/GenBank/DDBJ whole genome shotgun (WGS) entry which is preliminary data.</text>
</comment>
<dbReference type="EC" id="1.15.1.1" evidence="2"/>
<dbReference type="InterPro" id="IPR036324">
    <property type="entry name" value="Mn/Fe_SOD_N_sf"/>
</dbReference>
<dbReference type="InterPro" id="IPR019831">
    <property type="entry name" value="Mn/Fe_SOD_N"/>
</dbReference>
<sequence>MFDAQRNQAYLTELLDWAKKTKQAGWENGRELKEHEARILSNWQNEMNTLIEHIHIQLKKEASLSETALKTGTSKETFRPSSKKGEQAKSVEIMELEQRASSLYYMLMDLLSKKSATPFSQVFKKEEETKAVPAQGMESSSSGTPHMEQAVPKRSVPIGEQRLPPLPYAYDALEPYISEEIMRLHHDKHHQSYVDGLNKAEKMMAEARRTGNYDLLRHWEREAAFNGSGHYLHTIFWHNMKPNGGGRPSGELAHQINESFGSLDRFMRHFSEAADRVEGIGWAILVWAPRAQRLEILQADKHQNFAQWDVIPLLVLDVWEHAYYLQYRTDKRAYIQNWWNLVNWDYVEKRFNEAKELRWHPY</sequence>
<evidence type="ECO:0000256" key="3">
    <source>
        <dbReference type="ARBA" id="ARBA00022723"/>
    </source>
</evidence>
<evidence type="ECO:0000256" key="2">
    <source>
        <dbReference type="ARBA" id="ARBA00012682"/>
    </source>
</evidence>
<evidence type="ECO:0000256" key="5">
    <source>
        <dbReference type="SAM" id="MobiDB-lite"/>
    </source>
</evidence>
<gene>
    <name evidence="8" type="ORF">J2S11_004135</name>
</gene>
<reference evidence="8 9" key="1">
    <citation type="submission" date="2023-07" db="EMBL/GenBank/DDBJ databases">
        <title>Genomic Encyclopedia of Type Strains, Phase IV (KMG-IV): sequencing the most valuable type-strain genomes for metagenomic binning, comparative biology and taxonomic classification.</title>
        <authorList>
            <person name="Goeker M."/>
        </authorList>
    </citation>
    <scope>NUCLEOTIDE SEQUENCE [LARGE SCALE GENOMIC DNA]</scope>
    <source>
        <strain evidence="8 9">DSM 12751</strain>
    </source>
</reference>
<dbReference type="RefSeq" id="WP_307397736.1">
    <property type="nucleotide sequence ID" value="NZ_BAAADK010000020.1"/>
</dbReference>
<feature type="domain" description="Manganese/iron superoxide dismutase N-terminal" evidence="6">
    <location>
        <begin position="162"/>
        <end position="241"/>
    </location>
</feature>
<evidence type="ECO:0000259" key="6">
    <source>
        <dbReference type="Pfam" id="PF00081"/>
    </source>
</evidence>
<evidence type="ECO:0000313" key="8">
    <source>
        <dbReference type="EMBL" id="MDQ0168183.1"/>
    </source>
</evidence>
<dbReference type="SUPFAM" id="SSF46609">
    <property type="entry name" value="Fe,Mn superoxide dismutase (SOD), N-terminal domain"/>
    <property type="match status" value="1"/>
</dbReference>
<dbReference type="PRINTS" id="PR01703">
    <property type="entry name" value="MNSODISMTASE"/>
</dbReference>
<name>A0ABT9W4L8_9BACI</name>
<dbReference type="Gene3D" id="3.55.40.20">
    <property type="entry name" value="Iron/manganese superoxide dismutase, C-terminal domain"/>
    <property type="match status" value="1"/>
</dbReference>
<evidence type="ECO:0000259" key="7">
    <source>
        <dbReference type="Pfam" id="PF02777"/>
    </source>
</evidence>
<evidence type="ECO:0000256" key="1">
    <source>
        <dbReference type="ARBA" id="ARBA00008714"/>
    </source>
</evidence>
<protein>
    <recommendedName>
        <fullName evidence="2">superoxide dismutase</fullName>
        <ecNumber evidence="2">1.15.1.1</ecNumber>
    </recommendedName>
</protein>
<comment type="similarity">
    <text evidence="1">Belongs to the iron/manganese superoxide dismutase family.</text>
</comment>
<feature type="domain" description="Manganese/iron superoxide dismutase C-terminal" evidence="7">
    <location>
        <begin position="248"/>
        <end position="350"/>
    </location>
</feature>
<evidence type="ECO:0000313" key="9">
    <source>
        <dbReference type="Proteomes" id="UP001235840"/>
    </source>
</evidence>
<dbReference type="InterPro" id="IPR019832">
    <property type="entry name" value="Mn/Fe_SOD_C"/>
</dbReference>
<dbReference type="Pfam" id="PF00081">
    <property type="entry name" value="Sod_Fe_N"/>
    <property type="match status" value="1"/>
</dbReference>
<keyword evidence="3" id="KW-0479">Metal-binding</keyword>